<evidence type="ECO:0000256" key="1">
    <source>
        <dbReference type="SAM" id="Phobius"/>
    </source>
</evidence>
<keyword evidence="1" id="KW-0812">Transmembrane</keyword>
<gene>
    <name evidence="2" type="ORF">EQY75_06650</name>
</gene>
<dbReference type="KEGG" id="mur:EQY75_06650"/>
<keyword evidence="3" id="KW-1185">Reference proteome</keyword>
<dbReference type="OrthoDB" id="1466970at2"/>
<dbReference type="Proteomes" id="UP000290889">
    <property type="component" value="Chromosome"/>
</dbReference>
<evidence type="ECO:0000313" key="2">
    <source>
        <dbReference type="EMBL" id="QBA64231.1"/>
    </source>
</evidence>
<name>A0A411E941_9FLAO</name>
<reference evidence="2 3" key="1">
    <citation type="submission" date="2019-01" db="EMBL/GenBank/DDBJ databases">
        <title>Muriicola soli sp. nov., isolated from soil.</title>
        <authorList>
            <person name="Kang H.J."/>
            <person name="Kim S.B."/>
        </authorList>
    </citation>
    <scope>NUCLEOTIDE SEQUENCE [LARGE SCALE GENOMIC DNA]</scope>
    <source>
        <strain evidence="2 3">MMS17-SY002</strain>
    </source>
</reference>
<feature type="transmembrane region" description="Helical" evidence="1">
    <location>
        <begin position="7"/>
        <end position="25"/>
    </location>
</feature>
<evidence type="ECO:0000313" key="3">
    <source>
        <dbReference type="Proteomes" id="UP000290889"/>
    </source>
</evidence>
<dbReference type="AlphaFoldDB" id="A0A411E941"/>
<keyword evidence="1" id="KW-0472">Membrane</keyword>
<accession>A0A411E941</accession>
<sequence>MAFLKRLGYYMIGLTIGIIFLTLFLKKKTSETGTEFCYFPNCRVLKELRSKPLSYSAEIQEMINALEVDTLEIQNVLRDGDVKFSESNTEAQPCKLFLVEGSINKNEAALLFKNCDSLTILESIAIIPD</sequence>
<keyword evidence="1" id="KW-1133">Transmembrane helix</keyword>
<dbReference type="RefSeq" id="WP_129604080.1">
    <property type="nucleotide sequence ID" value="NZ_CP035544.1"/>
</dbReference>
<dbReference type="EMBL" id="CP035544">
    <property type="protein sequence ID" value="QBA64231.1"/>
    <property type="molecule type" value="Genomic_DNA"/>
</dbReference>
<proteinExistence type="predicted"/>
<organism evidence="2 3">
    <name type="scientific">Muriicola soli</name>
    <dbReference type="NCBI Taxonomy" id="2507538"/>
    <lineage>
        <taxon>Bacteria</taxon>
        <taxon>Pseudomonadati</taxon>
        <taxon>Bacteroidota</taxon>
        <taxon>Flavobacteriia</taxon>
        <taxon>Flavobacteriales</taxon>
        <taxon>Flavobacteriaceae</taxon>
        <taxon>Muriicola</taxon>
    </lineage>
</organism>
<protein>
    <submittedName>
        <fullName evidence="2">DUF4258 domain-containing protein</fullName>
    </submittedName>
</protein>